<reference evidence="2 3" key="1">
    <citation type="submission" date="2019-07" db="EMBL/GenBank/DDBJ databases">
        <title>Tepidimonas charontis SPSP-6 draft genome.</title>
        <authorList>
            <person name="Da Costa M.S."/>
            <person name="Froufe H.J.C."/>
            <person name="Egas C."/>
            <person name="Albuquerque L."/>
        </authorList>
    </citation>
    <scope>NUCLEOTIDE SEQUENCE [LARGE SCALE GENOMIC DNA]</scope>
    <source>
        <strain evidence="2 3">SPSP-6</strain>
    </source>
</reference>
<protein>
    <submittedName>
        <fullName evidence="2">Uncharacterized protein</fullName>
    </submittedName>
</protein>
<evidence type="ECO:0000313" key="2">
    <source>
        <dbReference type="EMBL" id="TSE29096.1"/>
    </source>
</evidence>
<dbReference type="Proteomes" id="UP000318294">
    <property type="component" value="Unassembled WGS sequence"/>
</dbReference>
<feature type="chain" id="PRO_5022059343" evidence="1">
    <location>
        <begin position="23"/>
        <end position="61"/>
    </location>
</feature>
<dbReference type="RefSeq" id="WP_144329445.1">
    <property type="nucleotide sequence ID" value="NZ_VJON01000074.1"/>
</dbReference>
<dbReference type="AlphaFoldDB" id="A0A554WZV9"/>
<accession>A0A554WZV9</accession>
<organism evidence="2 3">
    <name type="scientific">Tepidimonas charontis</name>
    <dbReference type="NCBI Taxonomy" id="2267262"/>
    <lineage>
        <taxon>Bacteria</taxon>
        <taxon>Pseudomonadati</taxon>
        <taxon>Pseudomonadota</taxon>
        <taxon>Betaproteobacteria</taxon>
        <taxon>Burkholderiales</taxon>
        <taxon>Tepidimonas</taxon>
    </lineage>
</organism>
<gene>
    <name evidence="2" type="ORF">Tchar_02617</name>
</gene>
<keyword evidence="3" id="KW-1185">Reference proteome</keyword>
<evidence type="ECO:0000256" key="1">
    <source>
        <dbReference type="SAM" id="SignalP"/>
    </source>
</evidence>
<sequence length="61" mass="6551">MGSVSLAAWWLCLAWASSPADWVDTPTVSPVQPNEAVLPLPQTLQLSWTGSVLTCVQNRLG</sequence>
<keyword evidence="1" id="KW-0732">Signal</keyword>
<proteinExistence type="predicted"/>
<comment type="caution">
    <text evidence="2">The sequence shown here is derived from an EMBL/GenBank/DDBJ whole genome shotgun (WGS) entry which is preliminary data.</text>
</comment>
<name>A0A554WZV9_9BURK</name>
<evidence type="ECO:0000313" key="3">
    <source>
        <dbReference type="Proteomes" id="UP000318294"/>
    </source>
</evidence>
<feature type="signal peptide" evidence="1">
    <location>
        <begin position="1"/>
        <end position="22"/>
    </location>
</feature>
<dbReference type="EMBL" id="VJON01000074">
    <property type="protein sequence ID" value="TSE29096.1"/>
    <property type="molecule type" value="Genomic_DNA"/>
</dbReference>